<dbReference type="Proteomes" id="UP001255856">
    <property type="component" value="Unassembled WGS sequence"/>
</dbReference>
<comment type="caution">
    <text evidence="1">The sequence shown here is derived from an EMBL/GenBank/DDBJ whole genome shotgun (WGS) entry which is preliminary data.</text>
</comment>
<gene>
    <name evidence="1" type="ORF">QBZ16_003106</name>
</gene>
<reference evidence="1" key="1">
    <citation type="submission" date="2021-01" db="EMBL/GenBank/DDBJ databases">
        <authorList>
            <person name="Eckstrom K.M.E."/>
        </authorList>
    </citation>
    <scope>NUCLEOTIDE SEQUENCE</scope>
    <source>
        <strain evidence="1">UVCC 0001</strain>
    </source>
</reference>
<sequence length="123" mass="13284">MKLKELESLMQVSNSFDEFEGRVVADLGCGTGMLAIGAAVLGASHVVAVDVDQDALDLAKENVAGIYDDDDDEPSPIDFIKADVRALGEQQPRIVADTVIMNPPFGTRQKGTNRSLRVHYLLP</sequence>
<proteinExistence type="predicted"/>
<accession>A0AAD9IJ02</accession>
<dbReference type="InterPro" id="IPR051720">
    <property type="entry name" value="rRNA_MeTrfase/Polyamine_Synth"/>
</dbReference>
<organism evidence="1 2">
    <name type="scientific">Prototheca wickerhamii</name>
    <dbReference type="NCBI Taxonomy" id="3111"/>
    <lineage>
        <taxon>Eukaryota</taxon>
        <taxon>Viridiplantae</taxon>
        <taxon>Chlorophyta</taxon>
        <taxon>core chlorophytes</taxon>
        <taxon>Trebouxiophyceae</taxon>
        <taxon>Chlorellales</taxon>
        <taxon>Chlorellaceae</taxon>
        <taxon>Prototheca</taxon>
    </lineage>
</organism>
<evidence type="ECO:0000313" key="2">
    <source>
        <dbReference type="Proteomes" id="UP001255856"/>
    </source>
</evidence>
<dbReference type="SUPFAM" id="SSF53335">
    <property type="entry name" value="S-adenosyl-L-methionine-dependent methyltransferases"/>
    <property type="match status" value="1"/>
</dbReference>
<dbReference type="AlphaFoldDB" id="A0AAD9IJ02"/>
<dbReference type="Pfam" id="PF06325">
    <property type="entry name" value="PrmA"/>
    <property type="match status" value="1"/>
</dbReference>
<dbReference type="EMBL" id="JASFZW010000003">
    <property type="protein sequence ID" value="KAK2079414.1"/>
    <property type="molecule type" value="Genomic_DNA"/>
</dbReference>
<evidence type="ECO:0008006" key="3">
    <source>
        <dbReference type="Google" id="ProtNLM"/>
    </source>
</evidence>
<dbReference type="Gene3D" id="3.40.50.150">
    <property type="entry name" value="Vaccinia Virus protein VP39"/>
    <property type="match status" value="1"/>
</dbReference>
<dbReference type="CDD" id="cd02440">
    <property type="entry name" value="AdoMet_MTases"/>
    <property type="match status" value="1"/>
</dbReference>
<keyword evidence="2" id="KW-1185">Reference proteome</keyword>
<dbReference type="InterPro" id="IPR029063">
    <property type="entry name" value="SAM-dependent_MTases_sf"/>
</dbReference>
<protein>
    <recommendedName>
        <fullName evidence="3">Methyltransferase small domain-containing protein</fullName>
    </recommendedName>
</protein>
<dbReference type="PROSITE" id="PS00092">
    <property type="entry name" value="N6_MTASE"/>
    <property type="match status" value="1"/>
</dbReference>
<dbReference type="PANTHER" id="PTHR23290:SF0">
    <property type="entry name" value="RRNA N6-ADENOSINE-METHYLTRANSFERASE METTL5"/>
    <property type="match status" value="1"/>
</dbReference>
<dbReference type="InterPro" id="IPR002052">
    <property type="entry name" value="DNA_methylase_N6_adenine_CS"/>
</dbReference>
<dbReference type="GO" id="GO:0003676">
    <property type="term" value="F:nucleic acid binding"/>
    <property type="evidence" value="ECO:0007669"/>
    <property type="project" value="InterPro"/>
</dbReference>
<evidence type="ECO:0000313" key="1">
    <source>
        <dbReference type="EMBL" id="KAK2079414.1"/>
    </source>
</evidence>
<name>A0AAD9IJ02_PROWI</name>
<dbReference type="GO" id="GO:0008988">
    <property type="term" value="F:rRNA (adenine-N6-)-methyltransferase activity"/>
    <property type="evidence" value="ECO:0007669"/>
    <property type="project" value="TreeGrafter"/>
</dbReference>
<dbReference type="PANTHER" id="PTHR23290">
    <property type="entry name" value="RRNA N6-ADENOSINE-METHYLTRANSFERASE METTL5"/>
    <property type="match status" value="1"/>
</dbReference>